<protein>
    <submittedName>
        <fullName evidence="3">LysM peptidoglycan-binding domain-containing protein</fullName>
    </submittedName>
</protein>
<dbReference type="PROSITE" id="PS51782">
    <property type="entry name" value="LYSM"/>
    <property type="match status" value="1"/>
</dbReference>
<dbReference type="InterPro" id="IPR020012">
    <property type="entry name" value="LysM_FimV"/>
</dbReference>
<feature type="region of interest" description="Disordered" evidence="1">
    <location>
        <begin position="403"/>
        <end position="487"/>
    </location>
</feature>
<feature type="compositionally biased region" description="Pro residues" evidence="1">
    <location>
        <begin position="431"/>
        <end position="443"/>
    </location>
</feature>
<dbReference type="NCBIfam" id="TIGR03505">
    <property type="entry name" value="FimV_core"/>
    <property type="match status" value="1"/>
</dbReference>
<evidence type="ECO:0000313" key="3">
    <source>
        <dbReference type="EMBL" id="MBQ0935827.1"/>
    </source>
</evidence>
<proteinExistence type="predicted"/>
<dbReference type="NCBIfam" id="TIGR03504">
    <property type="entry name" value="FimV_Cterm"/>
    <property type="match status" value="1"/>
</dbReference>
<feature type="compositionally biased region" description="Low complexity" evidence="1">
    <location>
        <begin position="459"/>
        <end position="487"/>
    </location>
</feature>
<dbReference type="InterPro" id="IPR038440">
    <property type="entry name" value="FimV_C_sf"/>
</dbReference>
<comment type="caution">
    <text evidence="3">The sequence shown here is derived from an EMBL/GenBank/DDBJ whole genome shotgun (WGS) entry which is preliminary data.</text>
</comment>
<feature type="compositionally biased region" description="Basic and acidic residues" evidence="1">
    <location>
        <begin position="335"/>
        <end position="353"/>
    </location>
</feature>
<evidence type="ECO:0000313" key="4">
    <source>
        <dbReference type="Proteomes" id="UP000672097"/>
    </source>
</evidence>
<reference evidence="3 4" key="1">
    <citation type="submission" date="2021-04" db="EMBL/GenBank/DDBJ databases">
        <title>The genome sequence of type strain Ideonella paludis KCTC 32238.</title>
        <authorList>
            <person name="Liu Y."/>
        </authorList>
    </citation>
    <scope>NUCLEOTIDE SEQUENCE [LARGE SCALE GENOMIC DNA]</scope>
    <source>
        <strain evidence="3 4">KCTC 32238</strain>
    </source>
</reference>
<feature type="compositionally biased region" description="Low complexity" evidence="1">
    <location>
        <begin position="417"/>
        <end position="430"/>
    </location>
</feature>
<dbReference type="Gene3D" id="1.20.58.2200">
    <property type="match status" value="1"/>
</dbReference>
<feature type="region of interest" description="Disordered" evidence="1">
    <location>
        <begin position="718"/>
        <end position="754"/>
    </location>
</feature>
<sequence length="932" mass="95553">MSDDQPRRSRLGDALKHPLFLANRPTLSAVAAVAMLLVHSGASALSLGRLSVQSSLGEPLRAEVDITSITPDEAASLRASLASPDAFRAAGVDFNAALAGAKVSLGKKADGRSVIRISGDRSMSEPFVDMVLDFAWNGGKLQRSYTLLIDPPTRVSETPAPVLTSPALSAAPVVATPLPPVASSPSRAPAPAAVVAAEPAEAPAPKAVGKAKAKPEPKPQPVAKETDAVAPPSASADNYKVKQGDTLSSIAARHAQSGVSLDQMLVSLYRGNPQAFMGNNMNRLKSGVVLNVPDAAAANEVSAPEARKVIQAHSADFAAFRQQLAQSVPSVPVKESPRQAKGKVEAAVEDRKVASAPATPDKLTLSRGNVAASAAEAKISKEAERKAAAARMAELARNVDELKKLSEKPATPVASNTTKPTSPAAPVAAPSQPPVTSVPPGIPVPNAKPNAPVMPPVTPVASAPAPAPTKPTVAASAPASAPVAPKPEPVASAPAVVASPASAASVPSVSVPPAPVVASAPVAPASAASSTAVAAAPAAPSGVSEPTFLESLTNNDYVLPGAVGVVALLAGLGLMRLRRRSQEGSETSFLESKLQPDSFFGVSGGQRVDTRDGANSAASSSLSYSLSQLDAIGDVDPVAEADVYLAYGRDLQAEEILKEALRTDPNRSAIRLKLLEVYAKRADVAGFESQALLLRDAIGESGDDWPKAQEMGRGIDPGNPLYGHDGGGSVDLDTSMEPLGDLRDSPPTQPATDFMPAAEEPAARLSDDMDIDLDIDLDTPPENTGLEATRPADPDMMLGLDTAASKPAPAPVADTKPSDLPDLDLSLELPDAPASVSPAPDSGFDFGDISLDLDPVKEDAGATPSQLPDAPQAPEVSESDDADDPLARKLELADEFRRIGDIEGAKDLLDEVIAQASGPMKARAQTMLGELG</sequence>
<dbReference type="InterPro" id="IPR020011">
    <property type="entry name" value="FimV_C"/>
</dbReference>
<organism evidence="3 4">
    <name type="scientific">Ideonella paludis</name>
    <dbReference type="NCBI Taxonomy" id="1233411"/>
    <lineage>
        <taxon>Bacteria</taxon>
        <taxon>Pseudomonadati</taxon>
        <taxon>Pseudomonadota</taxon>
        <taxon>Betaproteobacteria</taxon>
        <taxon>Burkholderiales</taxon>
        <taxon>Sphaerotilaceae</taxon>
        <taxon>Ideonella</taxon>
    </lineage>
</organism>
<feature type="domain" description="LysM" evidence="2">
    <location>
        <begin position="237"/>
        <end position="292"/>
    </location>
</feature>
<keyword evidence="4" id="KW-1185">Reference proteome</keyword>
<feature type="compositionally biased region" description="Low complexity" evidence="1">
    <location>
        <begin position="818"/>
        <end position="842"/>
    </location>
</feature>
<accession>A0ABS5DXF3</accession>
<feature type="compositionally biased region" description="Low complexity" evidence="1">
    <location>
        <begin position="199"/>
        <end position="210"/>
    </location>
</feature>
<feature type="region of interest" description="Disordered" evidence="1">
    <location>
        <begin position="802"/>
        <end position="887"/>
    </location>
</feature>
<gene>
    <name evidence="3" type="ORF">KAK11_10870</name>
</gene>
<dbReference type="Pfam" id="PF25800">
    <property type="entry name" value="FimV_N"/>
    <property type="match status" value="1"/>
</dbReference>
<dbReference type="Gene3D" id="3.10.350.10">
    <property type="entry name" value="LysM domain"/>
    <property type="match status" value="1"/>
</dbReference>
<dbReference type="InterPro" id="IPR018392">
    <property type="entry name" value="LysM"/>
</dbReference>
<evidence type="ECO:0000259" key="2">
    <source>
        <dbReference type="PROSITE" id="PS51782"/>
    </source>
</evidence>
<dbReference type="InterPro" id="IPR057840">
    <property type="entry name" value="FimV_N"/>
</dbReference>
<dbReference type="Proteomes" id="UP000672097">
    <property type="component" value="Unassembled WGS sequence"/>
</dbReference>
<name>A0ABS5DXF3_9BURK</name>
<evidence type="ECO:0000256" key="1">
    <source>
        <dbReference type="SAM" id="MobiDB-lite"/>
    </source>
</evidence>
<dbReference type="EMBL" id="JAGQDG010000004">
    <property type="protein sequence ID" value="MBQ0935827.1"/>
    <property type="molecule type" value="Genomic_DNA"/>
</dbReference>
<dbReference type="CDD" id="cd00118">
    <property type="entry name" value="LysM"/>
    <property type="match status" value="1"/>
</dbReference>
<dbReference type="Pfam" id="PF01476">
    <property type="entry name" value="LysM"/>
    <property type="match status" value="1"/>
</dbReference>
<feature type="region of interest" description="Disordered" evidence="1">
    <location>
        <begin position="327"/>
        <end position="361"/>
    </location>
</feature>
<feature type="region of interest" description="Disordered" evidence="1">
    <location>
        <begin position="199"/>
        <end position="238"/>
    </location>
</feature>
<dbReference type="InterPro" id="IPR036779">
    <property type="entry name" value="LysM_dom_sf"/>
</dbReference>